<accession>A0A1I2PUQ2</accession>
<dbReference type="PANTHER" id="PTHR47245">
    <property type="entry name" value="PEPTIDYLPROLYL ISOMERASE"/>
    <property type="match status" value="1"/>
</dbReference>
<feature type="domain" description="PpiC" evidence="3">
    <location>
        <begin position="186"/>
        <end position="283"/>
    </location>
</feature>
<reference evidence="4 5" key="1">
    <citation type="submission" date="2016-10" db="EMBL/GenBank/DDBJ databases">
        <authorList>
            <person name="de Groot N.N."/>
        </authorList>
    </citation>
    <scope>NUCLEOTIDE SEQUENCE [LARGE SCALE GENOMIC DNA]</scope>
    <source>
        <strain evidence="4 5">DSM 44945</strain>
    </source>
</reference>
<dbReference type="InterPro" id="IPR050245">
    <property type="entry name" value="PrsA_foldase"/>
</dbReference>
<dbReference type="PROSITE" id="PS50198">
    <property type="entry name" value="PPIC_PPIASE_2"/>
    <property type="match status" value="1"/>
</dbReference>
<dbReference type="PANTHER" id="PTHR47245:SF2">
    <property type="entry name" value="PEPTIDYL-PROLYL CIS-TRANS ISOMERASE HP_0175-RELATED"/>
    <property type="match status" value="1"/>
</dbReference>
<dbReference type="SUPFAM" id="SSF54534">
    <property type="entry name" value="FKBP-like"/>
    <property type="match status" value="1"/>
</dbReference>
<keyword evidence="1" id="KW-0413">Isomerase</keyword>
<feature type="chain" id="PRO_5039693104" evidence="2">
    <location>
        <begin position="24"/>
        <end position="327"/>
    </location>
</feature>
<dbReference type="Gene3D" id="3.10.50.40">
    <property type="match status" value="1"/>
</dbReference>
<evidence type="ECO:0000259" key="3">
    <source>
        <dbReference type="PROSITE" id="PS50198"/>
    </source>
</evidence>
<sequence length="327" mass="37440">MRHNKRRWTALLAIMLAFSVFIAGCGKDEPEEATGEQDPTLQLGQPLDTTSKKVVAEYEGGKVTEGELNLYLNILQFMQPNVSLFLNDAEAKKQLVKQLIGERMIAAKVKEDESYAKQADKVMKEIENYLKSQSKEKSFEESLKERGFNKEQLREFLINGSKVSSYFEKQVKEEDLKKEYNKPDQFVSVKVQHILISTENRSDAEAKKRAEEVKKKLDKGGDFSKLAKEYSDDPGSKEQGGLVEGLSDEFVPEFAKAARTLPLNKLSDPIKTDYGYHVMKVSERKKLPYKEVKDQLKQDQVQKLYQSFVEKNVKLKKLNLPEANEKQ</sequence>
<dbReference type="PROSITE" id="PS51257">
    <property type="entry name" value="PROKAR_LIPOPROTEIN"/>
    <property type="match status" value="1"/>
</dbReference>
<dbReference type="InterPro" id="IPR027304">
    <property type="entry name" value="Trigger_fact/SurA_dom_sf"/>
</dbReference>
<dbReference type="Proteomes" id="UP000198661">
    <property type="component" value="Unassembled WGS sequence"/>
</dbReference>
<gene>
    <name evidence="4" type="ORF">SAMN04488025_12039</name>
</gene>
<evidence type="ECO:0000256" key="1">
    <source>
        <dbReference type="PROSITE-ProRule" id="PRU00278"/>
    </source>
</evidence>
<dbReference type="SUPFAM" id="SSF109998">
    <property type="entry name" value="Triger factor/SurA peptide-binding domain-like"/>
    <property type="match status" value="1"/>
</dbReference>
<dbReference type="GO" id="GO:0003755">
    <property type="term" value="F:peptidyl-prolyl cis-trans isomerase activity"/>
    <property type="evidence" value="ECO:0007669"/>
    <property type="project" value="UniProtKB-KW"/>
</dbReference>
<dbReference type="InterPro" id="IPR000297">
    <property type="entry name" value="PPIase_PpiC"/>
</dbReference>
<dbReference type="Pfam" id="PF13616">
    <property type="entry name" value="Rotamase_3"/>
    <property type="match status" value="1"/>
</dbReference>
<protein>
    <submittedName>
        <fullName evidence="4">Foldase protein PrsA</fullName>
    </submittedName>
</protein>
<name>A0A1I2PUQ2_9BACL</name>
<organism evidence="4 5">
    <name type="scientific">Planifilum fulgidum</name>
    <dbReference type="NCBI Taxonomy" id="201973"/>
    <lineage>
        <taxon>Bacteria</taxon>
        <taxon>Bacillati</taxon>
        <taxon>Bacillota</taxon>
        <taxon>Bacilli</taxon>
        <taxon>Bacillales</taxon>
        <taxon>Thermoactinomycetaceae</taxon>
        <taxon>Planifilum</taxon>
    </lineage>
</organism>
<keyword evidence="2" id="KW-0732">Signal</keyword>
<dbReference type="OrthoDB" id="14196at2"/>
<dbReference type="InterPro" id="IPR046357">
    <property type="entry name" value="PPIase_dom_sf"/>
</dbReference>
<dbReference type="EMBL" id="FOOK01000020">
    <property type="protein sequence ID" value="SFG19804.1"/>
    <property type="molecule type" value="Genomic_DNA"/>
</dbReference>
<evidence type="ECO:0000313" key="5">
    <source>
        <dbReference type="Proteomes" id="UP000198661"/>
    </source>
</evidence>
<dbReference type="STRING" id="201973.SAMN04488025_12039"/>
<proteinExistence type="predicted"/>
<evidence type="ECO:0000313" key="4">
    <source>
        <dbReference type="EMBL" id="SFG19804.1"/>
    </source>
</evidence>
<evidence type="ECO:0000256" key="2">
    <source>
        <dbReference type="SAM" id="SignalP"/>
    </source>
</evidence>
<keyword evidence="5" id="KW-1185">Reference proteome</keyword>
<dbReference type="AlphaFoldDB" id="A0A1I2PUQ2"/>
<keyword evidence="1" id="KW-0697">Rotamase</keyword>
<dbReference type="RefSeq" id="WP_092039084.1">
    <property type="nucleotide sequence ID" value="NZ_FOOK01000020.1"/>
</dbReference>
<feature type="signal peptide" evidence="2">
    <location>
        <begin position="1"/>
        <end position="23"/>
    </location>
</feature>